<dbReference type="PROSITE" id="PS00676">
    <property type="entry name" value="SIGMA54_INTERACT_2"/>
    <property type="match status" value="1"/>
</dbReference>
<dbReference type="Pfam" id="PF13335">
    <property type="entry name" value="Mg_chelatase_C"/>
    <property type="match status" value="1"/>
</dbReference>
<dbReference type="OrthoDB" id="9813147at2"/>
<dbReference type="EMBL" id="UHIC01000001">
    <property type="protein sequence ID" value="SUO95835.1"/>
    <property type="molecule type" value="Genomic_DNA"/>
</dbReference>
<dbReference type="GO" id="GO:0005524">
    <property type="term" value="F:ATP binding"/>
    <property type="evidence" value="ECO:0007669"/>
    <property type="project" value="UniProtKB-KW"/>
</dbReference>
<dbReference type="InterPro" id="IPR027417">
    <property type="entry name" value="P-loop_NTPase"/>
</dbReference>
<dbReference type="InterPro" id="IPR001208">
    <property type="entry name" value="MCM_dom"/>
</dbReference>
<dbReference type="NCBIfam" id="TIGR00368">
    <property type="entry name" value="YifB family Mg chelatase-like AAA ATPase"/>
    <property type="match status" value="1"/>
</dbReference>
<dbReference type="Gene3D" id="3.30.230.10">
    <property type="match status" value="1"/>
</dbReference>
<evidence type="ECO:0000256" key="3">
    <source>
        <dbReference type="ARBA" id="ARBA00022840"/>
    </source>
</evidence>
<keyword evidence="7" id="KW-1185">Reference proteome</keyword>
<keyword evidence="2" id="KW-0547">Nucleotide-binding</keyword>
<evidence type="ECO:0000256" key="1">
    <source>
        <dbReference type="ARBA" id="ARBA00006354"/>
    </source>
</evidence>
<dbReference type="PANTHER" id="PTHR32039">
    <property type="entry name" value="MAGNESIUM-CHELATASE SUBUNIT CHLI"/>
    <property type="match status" value="1"/>
</dbReference>
<evidence type="ECO:0000256" key="2">
    <source>
        <dbReference type="ARBA" id="ARBA00022741"/>
    </source>
</evidence>
<dbReference type="PANTHER" id="PTHR32039:SF7">
    <property type="entry name" value="COMPETENCE PROTEIN COMM"/>
    <property type="match status" value="1"/>
</dbReference>
<dbReference type="InterPro" id="IPR000523">
    <property type="entry name" value="Mg_chelatse_chII-like_cat_dom"/>
</dbReference>
<dbReference type="InterPro" id="IPR025158">
    <property type="entry name" value="Mg_chelat-rel_C"/>
</dbReference>
<dbReference type="InterPro" id="IPR004482">
    <property type="entry name" value="Mg_chelat-rel"/>
</dbReference>
<gene>
    <name evidence="6" type="primary">comM</name>
    <name evidence="6" type="ORF">NCTC13337_01606</name>
</gene>
<dbReference type="Pfam" id="PF01078">
    <property type="entry name" value="Mg_chelatase"/>
    <property type="match status" value="1"/>
</dbReference>
<dbReference type="Gene3D" id="3.40.50.300">
    <property type="entry name" value="P-loop containing nucleotide triphosphate hydrolases"/>
    <property type="match status" value="1"/>
</dbReference>
<feature type="domain" description="MCM C-terminal AAA(+) ATPase" evidence="5">
    <location>
        <begin position="287"/>
        <end position="382"/>
    </location>
</feature>
<evidence type="ECO:0000313" key="6">
    <source>
        <dbReference type="EMBL" id="SUO95835.1"/>
    </source>
</evidence>
<dbReference type="PRINTS" id="PR01657">
    <property type="entry name" value="MCMFAMILY"/>
</dbReference>
<dbReference type="SMART" id="SM00382">
    <property type="entry name" value="AAA"/>
    <property type="match status" value="1"/>
</dbReference>
<dbReference type="GO" id="GO:0003677">
    <property type="term" value="F:DNA binding"/>
    <property type="evidence" value="ECO:0007669"/>
    <property type="project" value="InterPro"/>
</dbReference>
<comment type="similarity">
    <text evidence="1">Belongs to the Mg-chelatase subunits D/I family. ComM subfamily.</text>
</comment>
<dbReference type="InterPro" id="IPR020568">
    <property type="entry name" value="Ribosomal_Su5_D2-typ_SF"/>
</dbReference>
<dbReference type="Proteomes" id="UP000254601">
    <property type="component" value="Unassembled WGS sequence"/>
</dbReference>
<name>A0A380MTF5_9GAMM</name>
<evidence type="ECO:0000313" key="7">
    <source>
        <dbReference type="Proteomes" id="UP000254601"/>
    </source>
</evidence>
<feature type="region of interest" description="Disordered" evidence="4">
    <location>
        <begin position="395"/>
        <end position="424"/>
    </location>
</feature>
<accession>A0A380MTF5</accession>
<dbReference type="SUPFAM" id="SSF54211">
    <property type="entry name" value="Ribosomal protein S5 domain 2-like"/>
    <property type="match status" value="1"/>
</dbReference>
<dbReference type="SUPFAM" id="SSF52540">
    <property type="entry name" value="P-loop containing nucleoside triphosphate hydrolases"/>
    <property type="match status" value="1"/>
</dbReference>
<organism evidence="6 7">
    <name type="scientific">Suttonella ornithocola</name>
    <dbReference type="NCBI Taxonomy" id="279832"/>
    <lineage>
        <taxon>Bacteria</taxon>
        <taxon>Pseudomonadati</taxon>
        <taxon>Pseudomonadota</taxon>
        <taxon>Gammaproteobacteria</taxon>
        <taxon>Cardiobacteriales</taxon>
        <taxon>Cardiobacteriaceae</taxon>
        <taxon>Suttonella</taxon>
    </lineage>
</organism>
<feature type="compositionally biased region" description="Polar residues" evidence="4">
    <location>
        <begin position="400"/>
        <end position="424"/>
    </location>
</feature>
<dbReference type="Pfam" id="PF13541">
    <property type="entry name" value="ChlI"/>
    <property type="match status" value="1"/>
</dbReference>
<proteinExistence type="inferred from homology"/>
<dbReference type="InterPro" id="IPR014721">
    <property type="entry name" value="Ribsml_uS5_D2-typ_fold_subgr"/>
</dbReference>
<dbReference type="NCBIfam" id="NF007365">
    <property type="entry name" value="PRK09862.1"/>
    <property type="match status" value="1"/>
</dbReference>
<keyword evidence="3" id="KW-0067">ATP-binding</keyword>
<evidence type="ECO:0000259" key="5">
    <source>
        <dbReference type="PROSITE" id="PS50051"/>
    </source>
</evidence>
<protein>
    <submittedName>
        <fullName evidence="6">Competence protein ComM</fullName>
    </submittedName>
</protein>
<reference evidence="6 7" key="1">
    <citation type="submission" date="2018-06" db="EMBL/GenBank/DDBJ databases">
        <authorList>
            <consortium name="Pathogen Informatics"/>
            <person name="Doyle S."/>
        </authorList>
    </citation>
    <scope>NUCLEOTIDE SEQUENCE [LARGE SCALE GENOMIC DNA]</scope>
    <source>
        <strain evidence="6 7">NCTC13337</strain>
    </source>
</reference>
<dbReference type="InterPro" id="IPR045006">
    <property type="entry name" value="CHLI-like"/>
</dbReference>
<dbReference type="AlphaFoldDB" id="A0A380MTF5"/>
<dbReference type="InterPro" id="IPR025943">
    <property type="entry name" value="Sigma_54_int_dom_ATP-bd_2"/>
</dbReference>
<dbReference type="PROSITE" id="PS50051">
    <property type="entry name" value="MCM_2"/>
    <property type="match status" value="1"/>
</dbReference>
<sequence>MALATVYSRAPLSLKAELVRVEVNLSAGFPTLTLVGLPEKAVKESKDRVRAAIENSGFTFPQKHITINLAPADLPKDGARYDLAIALGILAASEQIPETALAPYEWHGELALSGEIRPVSGILPCALAAKQASRQIVVPLDNATEAALADNHNFRSTDTLLTIASILHGQSQWVFPPPTQATAPHYPDYQDVIGQHEAKRALLIAAAGGHHLLMSGPPGTGKSMLEQRFAGILPPMTNEEALETAALQSISQQGFSPQNWQMRPYRAPHHSSSAAALVGGGSLPKPGEISLAHNGILFLDELPEFDRRVLEMLREPLENGHISLSRAALKADYPARFQLIAAMNPCPCGYYGDPQHPCTDTPDQIARYRQKISGPLLDRIDLHLTIARLTPRELREAHQSEQTSEHLSALATQARQRQLSRQGKSNARLTAQELSNIIQADSAVYTLLDKAAEKMHLSMRSYHRLLKVARTIADLADSDTIHPAHAAEALQYRSWK</sequence>
<dbReference type="RefSeq" id="WP_072575623.1">
    <property type="nucleotide sequence ID" value="NZ_LWHB01000017.1"/>
</dbReference>
<dbReference type="InterPro" id="IPR003593">
    <property type="entry name" value="AAA+_ATPase"/>
</dbReference>
<evidence type="ECO:0000256" key="4">
    <source>
        <dbReference type="SAM" id="MobiDB-lite"/>
    </source>
</evidence>